<organism evidence="3 4">
    <name type="scientific">Pedococcus dokdonensis</name>
    <dbReference type="NCBI Taxonomy" id="443156"/>
    <lineage>
        <taxon>Bacteria</taxon>
        <taxon>Bacillati</taxon>
        <taxon>Actinomycetota</taxon>
        <taxon>Actinomycetes</taxon>
        <taxon>Micrococcales</taxon>
        <taxon>Intrasporangiaceae</taxon>
        <taxon>Pedococcus</taxon>
    </lineage>
</organism>
<keyword evidence="4" id="KW-1185">Reference proteome</keyword>
<dbReference type="InterPro" id="IPR051405">
    <property type="entry name" value="phD/YefM_antitoxin"/>
</dbReference>
<evidence type="ECO:0000313" key="4">
    <source>
        <dbReference type="Proteomes" id="UP000199077"/>
    </source>
</evidence>
<evidence type="ECO:0000313" key="3">
    <source>
        <dbReference type="EMBL" id="SDP45216.1"/>
    </source>
</evidence>
<dbReference type="Gene3D" id="1.10.1220.170">
    <property type="match status" value="1"/>
</dbReference>
<dbReference type="EMBL" id="LT629711">
    <property type="protein sequence ID" value="SDP45216.1"/>
    <property type="molecule type" value="Genomic_DNA"/>
</dbReference>
<comment type="similarity">
    <text evidence="1 2">Belongs to the phD/YefM antitoxin family.</text>
</comment>
<gene>
    <name evidence="3" type="ORF">SAMN04489867_2505</name>
</gene>
<dbReference type="InterPro" id="IPR006442">
    <property type="entry name" value="Antitoxin_Phd/YefM"/>
</dbReference>
<dbReference type="SUPFAM" id="SSF143120">
    <property type="entry name" value="YefM-like"/>
    <property type="match status" value="1"/>
</dbReference>
<proteinExistence type="inferred from homology"/>
<dbReference type="PANTHER" id="PTHR33713">
    <property type="entry name" value="ANTITOXIN YAFN-RELATED"/>
    <property type="match status" value="1"/>
</dbReference>
<accession>A0A1H0SVA0</accession>
<dbReference type="PANTHER" id="PTHR33713:SF10">
    <property type="entry name" value="ANTITOXIN YAFN"/>
    <property type="match status" value="1"/>
</dbReference>
<dbReference type="AlphaFoldDB" id="A0A1H0SVA0"/>
<dbReference type="Gene3D" id="3.40.1620.10">
    <property type="entry name" value="YefM-like domain"/>
    <property type="match status" value="1"/>
</dbReference>
<evidence type="ECO:0000256" key="2">
    <source>
        <dbReference type="RuleBase" id="RU362080"/>
    </source>
</evidence>
<dbReference type="NCBIfam" id="TIGR01552">
    <property type="entry name" value="phd_fam"/>
    <property type="match status" value="1"/>
</dbReference>
<evidence type="ECO:0000256" key="1">
    <source>
        <dbReference type="ARBA" id="ARBA00009981"/>
    </source>
</evidence>
<name>A0A1H0SVA0_9MICO</name>
<dbReference type="STRING" id="443156.SAMN04489867_2505"/>
<dbReference type="InterPro" id="IPR036165">
    <property type="entry name" value="YefM-like_sf"/>
</dbReference>
<dbReference type="Proteomes" id="UP000199077">
    <property type="component" value="Chromosome I"/>
</dbReference>
<protein>
    <recommendedName>
        <fullName evidence="2">Antitoxin</fullName>
    </recommendedName>
</protein>
<sequence length="109" mass="11695">MASASASPPLHVELGSATIVVMSIESLRDVRNHFSEVIDRVEREHDRVTVTRNGYPAAIILSPSDLAELEETLAVLSDPQALADIREADAAYASGDVVRGVEAVRALRS</sequence>
<dbReference type="Pfam" id="PF02604">
    <property type="entry name" value="PhdYeFM_antitox"/>
    <property type="match status" value="1"/>
</dbReference>
<reference evidence="4" key="1">
    <citation type="submission" date="2016-10" db="EMBL/GenBank/DDBJ databases">
        <authorList>
            <person name="Varghese N."/>
            <person name="Submissions S."/>
        </authorList>
    </citation>
    <scope>NUCLEOTIDE SEQUENCE [LARGE SCALE GENOMIC DNA]</scope>
    <source>
        <strain evidence="4">DSM 22329</strain>
    </source>
</reference>
<comment type="function">
    <text evidence="2">Antitoxin component of a type II toxin-antitoxin (TA) system.</text>
</comment>